<keyword evidence="4 5" id="KW-0472">Membrane</keyword>
<evidence type="ECO:0000313" key="6">
    <source>
        <dbReference type="EMBL" id="CRK88207.1"/>
    </source>
</evidence>
<proteinExistence type="inferred from homology"/>
<name>A0A1J1HJJ4_9DIPT</name>
<comment type="subcellular location">
    <subcellularLocation>
        <location evidence="1 5">Membrane</location>
        <topology evidence="1 5">Multi-pass membrane protein</topology>
    </subcellularLocation>
</comment>
<feature type="transmembrane region" description="Helical" evidence="5">
    <location>
        <begin position="127"/>
        <end position="147"/>
    </location>
</feature>
<dbReference type="PANTHER" id="PTHR12859">
    <property type="entry name" value="PRA1 PROTEIN"/>
    <property type="match status" value="1"/>
</dbReference>
<evidence type="ECO:0000256" key="1">
    <source>
        <dbReference type="ARBA" id="ARBA00004141"/>
    </source>
</evidence>
<keyword evidence="7" id="KW-1185">Reference proteome</keyword>
<organism evidence="6 7">
    <name type="scientific">Clunio marinus</name>
    <dbReference type="NCBI Taxonomy" id="568069"/>
    <lineage>
        <taxon>Eukaryota</taxon>
        <taxon>Metazoa</taxon>
        <taxon>Ecdysozoa</taxon>
        <taxon>Arthropoda</taxon>
        <taxon>Hexapoda</taxon>
        <taxon>Insecta</taxon>
        <taxon>Pterygota</taxon>
        <taxon>Neoptera</taxon>
        <taxon>Endopterygota</taxon>
        <taxon>Diptera</taxon>
        <taxon>Nematocera</taxon>
        <taxon>Chironomoidea</taxon>
        <taxon>Chironomidae</taxon>
        <taxon>Clunio</taxon>
    </lineage>
</organism>
<evidence type="ECO:0000256" key="5">
    <source>
        <dbReference type="RuleBase" id="RU363107"/>
    </source>
</evidence>
<evidence type="ECO:0000313" key="7">
    <source>
        <dbReference type="Proteomes" id="UP000183832"/>
    </source>
</evidence>
<keyword evidence="3 5" id="KW-1133">Transmembrane helix</keyword>
<keyword evidence="2 5" id="KW-0812">Transmembrane</keyword>
<dbReference type="PANTHER" id="PTHR12859:SF0">
    <property type="entry name" value="PRA1 FAMILY PROTEIN"/>
    <property type="match status" value="1"/>
</dbReference>
<feature type="transmembrane region" description="Helical" evidence="5">
    <location>
        <begin position="46"/>
        <end position="67"/>
    </location>
</feature>
<dbReference type="InterPro" id="IPR004895">
    <property type="entry name" value="Prenylated_rab_accept_PRA1"/>
</dbReference>
<evidence type="ECO:0000256" key="3">
    <source>
        <dbReference type="ARBA" id="ARBA00022989"/>
    </source>
</evidence>
<evidence type="ECO:0000256" key="2">
    <source>
        <dbReference type="ARBA" id="ARBA00022692"/>
    </source>
</evidence>
<dbReference type="Pfam" id="PF03208">
    <property type="entry name" value="PRA1"/>
    <property type="match status" value="1"/>
</dbReference>
<dbReference type="EMBL" id="CVRI01000006">
    <property type="protein sequence ID" value="CRK88207.1"/>
    <property type="molecule type" value="Genomic_DNA"/>
</dbReference>
<feature type="transmembrane region" description="Helical" evidence="5">
    <location>
        <begin position="104"/>
        <end position="121"/>
    </location>
</feature>
<sequence>MSQTTMNNFQFAPLRSLDDFILESARFQIPTFSDFEKWGNRVVKNLLYYQTNYFILSAIELIIIGLIQPMKIVLGAVAIAAVFYAVLMIYGPNKSASTQQLQSVNKYAVLGLLLGIAYIFLYMFDAVLLVAFAVLLPISSIFIHSSLRLRNLKNKLTTTVETIGIKHSPMGQLLEALGLMPDTFQ</sequence>
<feature type="transmembrane region" description="Helical" evidence="5">
    <location>
        <begin position="73"/>
        <end position="92"/>
    </location>
</feature>
<comment type="similarity">
    <text evidence="5">Belongs to the PRA1 family.</text>
</comment>
<protein>
    <recommendedName>
        <fullName evidence="5">PRA1 family protein</fullName>
    </recommendedName>
</protein>
<dbReference type="Proteomes" id="UP000183832">
    <property type="component" value="Unassembled WGS sequence"/>
</dbReference>
<dbReference type="STRING" id="568069.A0A1J1HJJ4"/>
<evidence type="ECO:0000256" key="4">
    <source>
        <dbReference type="ARBA" id="ARBA00023136"/>
    </source>
</evidence>
<accession>A0A1J1HJJ4</accession>
<dbReference type="AlphaFoldDB" id="A0A1J1HJJ4"/>
<dbReference type="OrthoDB" id="18213at2759"/>
<gene>
    <name evidence="6" type="primary">putative PRA1 family protein 3</name>
    <name evidence="6" type="ORF">CLUMA_CG001988</name>
</gene>
<reference evidence="6 7" key="1">
    <citation type="submission" date="2015-04" db="EMBL/GenBank/DDBJ databases">
        <authorList>
            <person name="Syromyatnikov M.Y."/>
            <person name="Popov V.N."/>
        </authorList>
    </citation>
    <scope>NUCLEOTIDE SEQUENCE [LARGE SCALE GENOMIC DNA]</scope>
</reference>
<dbReference type="GO" id="GO:0016020">
    <property type="term" value="C:membrane"/>
    <property type="evidence" value="ECO:0007669"/>
    <property type="project" value="UniProtKB-SubCell"/>
</dbReference>